<gene>
    <name evidence="1" type="ORF">DXD13_00955</name>
</gene>
<evidence type="ECO:0000313" key="1">
    <source>
        <dbReference type="EMBL" id="RGK45680.1"/>
    </source>
</evidence>
<reference evidence="1 2" key="1">
    <citation type="submission" date="2018-08" db="EMBL/GenBank/DDBJ databases">
        <title>A genome reference for cultivated species of the human gut microbiota.</title>
        <authorList>
            <person name="Zou Y."/>
            <person name="Xue W."/>
            <person name="Luo G."/>
        </authorList>
    </citation>
    <scope>NUCLEOTIDE SEQUENCE [LARGE SCALE GENOMIC DNA]</scope>
    <source>
        <strain evidence="1 2">TF11-15AC</strain>
    </source>
</reference>
<dbReference type="Proteomes" id="UP000261052">
    <property type="component" value="Unassembled WGS sequence"/>
</dbReference>
<dbReference type="AlphaFoldDB" id="A0A3E4M7Q3"/>
<proteinExistence type="predicted"/>
<accession>A0A3E4M7Q3</accession>
<protein>
    <submittedName>
        <fullName evidence="1">Uncharacterized protein</fullName>
    </submittedName>
</protein>
<organism evidence="1 2">
    <name type="scientific">Agathobacter rectalis</name>
    <dbReference type="NCBI Taxonomy" id="39491"/>
    <lineage>
        <taxon>Bacteria</taxon>
        <taxon>Bacillati</taxon>
        <taxon>Bacillota</taxon>
        <taxon>Clostridia</taxon>
        <taxon>Lachnospirales</taxon>
        <taxon>Lachnospiraceae</taxon>
        <taxon>Agathobacter</taxon>
    </lineage>
</organism>
<sequence length="89" mass="10457">MKYQLMFPRMTKKLFDEKERIYQITVICIRLDELQTKGAVLQKMGKPTKNGTKMTFAPVQSAGEYEAEMQRIMEDGKKLGMKFEDKEEE</sequence>
<comment type="caution">
    <text evidence="1">The sequence shown here is derived from an EMBL/GenBank/DDBJ whole genome shotgun (WGS) entry which is preliminary data.</text>
</comment>
<dbReference type="EMBL" id="QSQP01000001">
    <property type="protein sequence ID" value="RGK45680.1"/>
    <property type="molecule type" value="Genomic_DNA"/>
</dbReference>
<evidence type="ECO:0000313" key="2">
    <source>
        <dbReference type="Proteomes" id="UP000261052"/>
    </source>
</evidence>
<name>A0A3E4M7Q3_9FIRM</name>